<sequence length="666" mass="75899">MTNRTISALILTILLAFEFSVPATAIVQTSGQDDPLMTIGGKTVDKDELIYLLSKGNKSEPGTPGMSREEFEENLDLFTNYKLKVREAEAKGLDQSEEFLREFESFRENLKAPFLIRNSLEEGELRKAYSRMQEIIRASHILLEFPTDASKEDSLIVLRMALKIEGEIKNNGSINELAVEYSDDPSAQVNRGDLGYFTALQMVQPFEDAAYNLQAGQVSSPVLTNFGYHIIKVFDRQPNPGQVRVSHILVRIDEKLSNGEDLAKRKVADIYNEIQKESTIWEDIVKNFSEDPASSQKGGMLPWFSVGSMIPEFEMAAFSLTETGEVSPPIRTRYGYHILRLENKRPVESFEVMEESIRSRILRDSRSTMIQSQVMAIQKSRYNFTENEKNIAKLKAELNTTTKNGFASALAEKDLASDQLFTLQGKSYISQDLADYMAEEEISLKNKTGTFDAWYERFAAMELNKAEEADLAANNKEYRMLLKEYRDGILLFSLMNDEVWQKGLMDSVAQKTFYEKNIRDYQWKGRVNAYIVKVLDITQLDAARKILQGKTLSEELISSFESTYQTSNSLAYQTEAGNIEYGEHAVLSKADLKESYQELEVNGHLHLVLLGERIPASPKKFEETRGLVIRDYQEYLDENLVESLRKKYPVKINPKAKEETFIALNQ</sequence>
<dbReference type="Pfam" id="PF00639">
    <property type="entry name" value="Rotamase"/>
    <property type="match status" value="1"/>
</dbReference>
<comment type="caution">
    <text evidence="4">The sequence shown here is derived from an EMBL/GenBank/DDBJ whole genome shotgun (WGS) entry which is preliminary data.</text>
</comment>
<evidence type="ECO:0000313" key="4">
    <source>
        <dbReference type="EMBL" id="TXE12641.1"/>
    </source>
</evidence>
<dbReference type="InterPro" id="IPR046357">
    <property type="entry name" value="PPIase_dom_sf"/>
</dbReference>
<dbReference type="AlphaFoldDB" id="A0A5C7AVZ3"/>
<dbReference type="SUPFAM" id="SSF54534">
    <property type="entry name" value="FKBP-like"/>
    <property type="match status" value="2"/>
</dbReference>
<dbReference type="Gene3D" id="3.10.50.40">
    <property type="match status" value="2"/>
</dbReference>
<proteinExistence type="predicted"/>
<dbReference type="PROSITE" id="PS50198">
    <property type="entry name" value="PPIC_PPIASE_2"/>
    <property type="match status" value="2"/>
</dbReference>
<dbReference type="RefSeq" id="WP_146916580.1">
    <property type="nucleotide sequence ID" value="NZ_VORW01000003.1"/>
</dbReference>
<gene>
    <name evidence="4" type="ORF">ESV85_08480</name>
</gene>
<dbReference type="PANTHER" id="PTHR47245">
    <property type="entry name" value="PEPTIDYLPROLYL ISOMERASE"/>
    <property type="match status" value="1"/>
</dbReference>
<feature type="chain" id="PRO_5022803223" evidence="2">
    <location>
        <begin position="26"/>
        <end position="666"/>
    </location>
</feature>
<dbReference type="PANTHER" id="PTHR47245:SF2">
    <property type="entry name" value="PEPTIDYL-PROLYL CIS-TRANS ISOMERASE HP_0175-RELATED"/>
    <property type="match status" value="1"/>
</dbReference>
<dbReference type="InterPro" id="IPR050245">
    <property type="entry name" value="PrsA_foldase"/>
</dbReference>
<dbReference type="OrthoDB" id="14196at2"/>
<reference evidence="4 5" key="1">
    <citation type="submission" date="2019-08" db="EMBL/GenBank/DDBJ databases">
        <title>Genomes sequence of Algoriphagus aquimarinus ACAM450.</title>
        <authorList>
            <person name="Bowman J.P."/>
        </authorList>
    </citation>
    <scope>NUCLEOTIDE SEQUENCE [LARGE SCALE GENOMIC DNA]</scope>
    <source>
        <strain evidence="4 5">ACAM 450</strain>
    </source>
</reference>
<feature type="signal peptide" evidence="2">
    <location>
        <begin position="1"/>
        <end position="25"/>
    </location>
</feature>
<organism evidence="4 5">
    <name type="scientific">Algoriphagus aquimarinus</name>
    <dbReference type="NCBI Taxonomy" id="237018"/>
    <lineage>
        <taxon>Bacteria</taxon>
        <taxon>Pseudomonadati</taxon>
        <taxon>Bacteroidota</taxon>
        <taxon>Cytophagia</taxon>
        <taxon>Cytophagales</taxon>
        <taxon>Cyclobacteriaceae</taxon>
        <taxon>Algoriphagus</taxon>
    </lineage>
</organism>
<protein>
    <submittedName>
        <fullName evidence="4">Peptidylprolyl isomerase</fullName>
    </submittedName>
</protein>
<feature type="domain" description="PpiC" evidence="3">
    <location>
        <begin position="240"/>
        <end position="343"/>
    </location>
</feature>
<accession>A0A5C7AVZ3</accession>
<keyword evidence="2" id="KW-0732">Signal</keyword>
<dbReference type="GO" id="GO:0003755">
    <property type="term" value="F:peptidyl-prolyl cis-trans isomerase activity"/>
    <property type="evidence" value="ECO:0007669"/>
    <property type="project" value="UniProtKB-KW"/>
</dbReference>
<evidence type="ECO:0000256" key="2">
    <source>
        <dbReference type="SAM" id="SignalP"/>
    </source>
</evidence>
<dbReference type="EMBL" id="VORW01000003">
    <property type="protein sequence ID" value="TXE12641.1"/>
    <property type="molecule type" value="Genomic_DNA"/>
</dbReference>
<keyword evidence="1 4" id="KW-0413">Isomerase</keyword>
<evidence type="ECO:0000313" key="5">
    <source>
        <dbReference type="Proteomes" id="UP000321935"/>
    </source>
</evidence>
<feature type="domain" description="PpiC" evidence="3">
    <location>
        <begin position="133"/>
        <end position="235"/>
    </location>
</feature>
<dbReference type="Pfam" id="PF13616">
    <property type="entry name" value="Rotamase_3"/>
    <property type="match status" value="1"/>
</dbReference>
<evidence type="ECO:0000256" key="1">
    <source>
        <dbReference type="PROSITE-ProRule" id="PRU00278"/>
    </source>
</evidence>
<keyword evidence="1" id="KW-0697">Rotamase</keyword>
<evidence type="ECO:0000259" key="3">
    <source>
        <dbReference type="PROSITE" id="PS50198"/>
    </source>
</evidence>
<dbReference type="InterPro" id="IPR000297">
    <property type="entry name" value="PPIase_PpiC"/>
</dbReference>
<name>A0A5C7AVZ3_9BACT</name>
<dbReference type="Proteomes" id="UP000321935">
    <property type="component" value="Unassembled WGS sequence"/>
</dbReference>